<reference evidence="1" key="2">
    <citation type="journal article" date="2015" name="Data Brief">
        <title>Shoot transcriptome of the giant reed, Arundo donax.</title>
        <authorList>
            <person name="Barrero R.A."/>
            <person name="Guerrero F.D."/>
            <person name="Moolhuijzen P."/>
            <person name="Goolsby J.A."/>
            <person name="Tidwell J."/>
            <person name="Bellgard S.E."/>
            <person name="Bellgard M.I."/>
        </authorList>
    </citation>
    <scope>NUCLEOTIDE SEQUENCE</scope>
    <source>
        <tissue evidence="1">Shoot tissue taken approximately 20 cm above the soil surface</tissue>
    </source>
</reference>
<proteinExistence type="predicted"/>
<organism evidence="1">
    <name type="scientific">Arundo donax</name>
    <name type="common">Giant reed</name>
    <name type="synonym">Donax arundinaceus</name>
    <dbReference type="NCBI Taxonomy" id="35708"/>
    <lineage>
        <taxon>Eukaryota</taxon>
        <taxon>Viridiplantae</taxon>
        <taxon>Streptophyta</taxon>
        <taxon>Embryophyta</taxon>
        <taxon>Tracheophyta</taxon>
        <taxon>Spermatophyta</taxon>
        <taxon>Magnoliopsida</taxon>
        <taxon>Liliopsida</taxon>
        <taxon>Poales</taxon>
        <taxon>Poaceae</taxon>
        <taxon>PACMAD clade</taxon>
        <taxon>Arundinoideae</taxon>
        <taxon>Arundineae</taxon>
        <taxon>Arundo</taxon>
    </lineage>
</organism>
<name>A0A0A9QCA3_ARUDO</name>
<dbReference type="EMBL" id="GBRH01243283">
    <property type="protein sequence ID" value="JAD54612.1"/>
    <property type="molecule type" value="Transcribed_RNA"/>
</dbReference>
<dbReference type="AlphaFoldDB" id="A0A0A9QCA3"/>
<reference evidence="1" key="1">
    <citation type="submission" date="2014-09" db="EMBL/GenBank/DDBJ databases">
        <authorList>
            <person name="Magalhaes I.L.F."/>
            <person name="Oliveira U."/>
            <person name="Santos F.R."/>
            <person name="Vidigal T.H.D.A."/>
            <person name="Brescovit A.D."/>
            <person name="Santos A.J."/>
        </authorList>
    </citation>
    <scope>NUCLEOTIDE SEQUENCE</scope>
    <source>
        <tissue evidence="1">Shoot tissue taken approximately 20 cm above the soil surface</tissue>
    </source>
</reference>
<protein>
    <submittedName>
        <fullName evidence="1">Uncharacterized protein</fullName>
    </submittedName>
</protein>
<accession>A0A0A9QCA3</accession>
<evidence type="ECO:0000313" key="1">
    <source>
        <dbReference type="EMBL" id="JAD54612.1"/>
    </source>
</evidence>
<sequence>MKYCSDLPATSIESILDEGVSAMSSRHEHRSDLVSSIRGATYDLR</sequence>